<feature type="transmembrane region" description="Helical" evidence="7">
    <location>
        <begin position="260"/>
        <end position="278"/>
    </location>
</feature>
<dbReference type="InterPro" id="IPR000515">
    <property type="entry name" value="MetI-like"/>
</dbReference>
<dbReference type="CDD" id="cd06261">
    <property type="entry name" value="TM_PBP2"/>
    <property type="match status" value="1"/>
</dbReference>
<evidence type="ECO:0000256" key="6">
    <source>
        <dbReference type="ARBA" id="ARBA00023136"/>
    </source>
</evidence>
<feature type="transmembrane region" description="Helical" evidence="7">
    <location>
        <begin position="376"/>
        <end position="394"/>
    </location>
</feature>
<keyword evidence="6 7" id="KW-0472">Membrane</keyword>
<evidence type="ECO:0000256" key="4">
    <source>
        <dbReference type="ARBA" id="ARBA00022692"/>
    </source>
</evidence>
<evidence type="ECO:0000256" key="2">
    <source>
        <dbReference type="ARBA" id="ARBA00022448"/>
    </source>
</evidence>
<dbReference type="Proteomes" id="UP000523000">
    <property type="component" value="Unassembled WGS sequence"/>
</dbReference>
<dbReference type="GO" id="GO:0005886">
    <property type="term" value="C:plasma membrane"/>
    <property type="evidence" value="ECO:0007669"/>
    <property type="project" value="UniProtKB-SubCell"/>
</dbReference>
<gene>
    <name evidence="9" type="ORF">E9229_000011</name>
</gene>
<dbReference type="EMBL" id="JACHVS010000001">
    <property type="protein sequence ID" value="MBB2993820.1"/>
    <property type="molecule type" value="Genomic_DNA"/>
</dbReference>
<sequence length="514" mass="55853">MVTYIVRRLFTAVLILFGASFLVYQLTALAGDPLQDLRESNAANKDDLIRARIALLDLDTPPVLRYFKWLGGAVQCVVPFVARCDLGSSMNGEAVVTTLSRAAGQTILLVTAATVLAIIVGIGLGIITALRQYSSLDYSVTFMAFLFFSLPIFWLAVLLKEFGAIGFNNFLANPHFSPPTLITTGVVMGLVVVVFMSGNWKKRTLGFIIAAVLTIGLLLAMEATGWFTNPGLGPIIILISGVAIAYLITQLTAGIRNRRALYSAIIMAPLGVISYYVLNPFFGSFGLWQIVGLAVVTVLVGCLVGWLMGGYDRGQSMRSAALSGFLIAGLVVLDRFMIEWPNYFSNPRIKGRPIATFGSSTPNLQGDWWIQSLDTFTHLLLPTIALLLISLASYSRYSRASMLEIMEQDYIRTARAKGLPERTVVMRHAFRNALIPLATLVAFDIGALIGGAVITERVFAFTGMGNLFVTSLSPIPDPNPVMGVFLVTGLLAMVFNLLADLVYSVLDPRVRVKS</sequence>
<organism evidence="9 10">
    <name type="scientific">Paeniglutamicibacter cryotolerans</name>
    <dbReference type="NCBI Taxonomy" id="670079"/>
    <lineage>
        <taxon>Bacteria</taxon>
        <taxon>Bacillati</taxon>
        <taxon>Actinomycetota</taxon>
        <taxon>Actinomycetes</taxon>
        <taxon>Micrococcales</taxon>
        <taxon>Micrococcaceae</taxon>
        <taxon>Paeniglutamicibacter</taxon>
    </lineage>
</organism>
<comment type="similarity">
    <text evidence="7">Belongs to the binding-protein-dependent transport system permease family.</text>
</comment>
<dbReference type="Gene3D" id="1.10.3720.10">
    <property type="entry name" value="MetI-like"/>
    <property type="match status" value="1"/>
</dbReference>
<dbReference type="RefSeq" id="WP_183509163.1">
    <property type="nucleotide sequence ID" value="NZ_BAABGK010000039.1"/>
</dbReference>
<dbReference type="InterPro" id="IPR035906">
    <property type="entry name" value="MetI-like_sf"/>
</dbReference>
<feature type="transmembrane region" description="Helical" evidence="7">
    <location>
        <begin position="107"/>
        <end position="130"/>
    </location>
</feature>
<keyword evidence="4 7" id="KW-0812">Transmembrane</keyword>
<dbReference type="PANTHER" id="PTHR43163">
    <property type="entry name" value="DIPEPTIDE TRANSPORT SYSTEM PERMEASE PROTEIN DPPB-RELATED"/>
    <property type="match status" value="1"/>
</dbReference>
<feature type="transmembrane region" description="Helical" evidence="7">
    <location>
        <begin position="142"/>
        <end position="159"/>
    </location>
</feature>
<feature type="transmembrane region" description="Helical" evidence="7">
    <location>
        <begin position="231"/>
        <end position="248"/>
    </location>
</feature>
<reference evidence="9 10" key="1">
    <citation type="submission" date="2020-08" db="EMBL/GenBank/DDBJ databases">
        <title>Sequencing the genomes of 1000 actinobacteria strains.</title>
        <authorList>
            <person name="Klenk H.-P."/>
        </authorList>
    </citation>
    <scope>NUCLEOTIDE SEQUENCE [LARGE SCALE GENOMIC DNA]</scope>
    <source>
        <strain evidence="9 10">DSM 22826</strain>
    </source>
</reference>
<keyword evidence="10" id="KW-1185">Reference proteome</keyword>
<keyword evidence="3" id="KW-1003">Cell membrane</keyword>
<feature type="transmembrane region" description="Helical" evidence="7">
    <location>
        <begin position="179"/>
        <end position="198"/>
    </location>
</feature>
<evidence type="ECO:0000313" key="9">
    <source>
        <dbReference type="EMBL" id="MBB2993820.1"/>
    </source>
</evidence>
<dbReference type="AlphaFoldDB" id="A0A839QD44"/>
<feature type="transmembrane region" description="Helical" evidence="7">
    <location>
        <begin position="481"/>
        <end position="506"/>
    </location>
</feature>
<evidence type="ECO:0000256" key="7">
    <source>
        <dbReference type="RuleBase" id="RU363032"/>
    </source>
</evidence>
<feature type="transmembrane region" description="Helical" evidence="7">
    <location>
        <begin position="320"/>
        <end position="338"/>
    </location>
</feature>
<dbReference type="PANTHER" id="PTHR43163:SF9">
    <property type="entry name" value="ABC TRANSPORTER PERMEASE PROTEIN"/>
    <property type="match status" value="1"/>
</dbReference>
<feature type="domain" description="ABC transmembrane type-1" evidence="8">
    <location>
        <begin position="103"/>
        <end position="503"/>
    </location>
</feature>
<dbReference type="PROSITE" id="PS50928">
    <property type="entry name" value="ABC_TM1"/>
    <property type="match status" value="1"/>
</dbReference>
<accession>A0A839QD44</accession>
<keyword evidence="5 7" id="KW-1133">Transmembrane helix</keyword>
<feature type="transmembrane region" description="Helical" evidence="7">
    <location>
        <begin position="433"/>
        <end position="454"/>
    </location>
</feature>
<evidence type="ECO:0000259" key="8">
    <source>
        <dbReference type="PROSITE" id="PS50928"/>
    </source>
</evidence>
<name>A0A839QD44_9MICC</name>
<comment type="caution">
    <text evidence="9">The sequence shown here is derived from an EMBL/GenBank/DDBJ whole genome shotgun (WGS) entry which is preliminary data.</text>
</comment>
<evidence type="ECO:0000313" key="10">
    <source>
        <dbReference type="Proteomes" id="UP000523000"/>
    </source>
</evidence>
<evidence type="ECO:0000256" key="1">
    <source>
        <dbReference type="ARBA" id="ARBA00004651"/>
    </source>
</evidence>
<comment type="subcellular location">
    <subcellularLocation>
        <location evidence="1 7">Cell membrane</location>
        <topology evidence="1 7">Multi-pass membrane protein</topology>
    </subcellularLocation>
</comment>
<dbReference type="GO" id="GO:0055085">
    <property type="term" value="P:transmembrane transport"/>
    <property type="evidence" value="ECO:0007669"/>
    <property type="project" value="InterPro"/>
</dbReference>
<evidence type="ECO:0000256" key="5">
    <source>
        <dbReference type="ARBA" id="ARBA00022989"/>
    </source>
</evidence>
<feature type="transmembrane region" description="Helical" evidence="7">
    <location>
        <begin position="290"/>
        <end position="308"/>
    </location>
</feature>
<protein>
    <submittedName>
        <fullName evidence="9">Peptide/nickel transport system permease protein</fullName>
    </submittedName>
</protein>
<evidence type="ECO:0000256" key="3">
    <source>
        <dbReference type="ARBA" id="ARBA00022475"/>
    </source>
</evidence>
<dbReference type="Pfam" id="PF00528">
    <property type="entry name" value="BPD_transp_1"/>
    <property type="match status" value="1"/>
</dbReference>
<dbReference type="SUPFAM" id="SSF161098">
    <property type="entry name" value="MetI-like"/>
    <property type="match status" value="1"/>
</dbReference>
<proteinExistence type="inferred from homology"/>
<feature type="transmembrane region" description="Helical" evidence="7">
    <location>
        <begin position="205"/>
        <end position="225"/>
    </location>
</feature>
<keyword evidence="2 7" id="KW-0813">Transport</keyword>